<dbReference type="GeneID" id="101564017"/>
<sequence>MVGSPMGLSKSKAEYRKGEEQKKGSSHCFEKKPKDKMMEKGSREPKQADGEAGKPADSPLATVAAAHKPPSLSWEEKLNAKQKSSKKKMVIPQIIITRASTESLSSYSSLGSEEQRTIQEQADWGPYSRHRNPSTAAAFSPQIKE</sequence>
<organism evidence="2 3">
    <name type="scientific">Octodon degus</name>
    <name type="common">Degu</name>
    <name type="synonym">Sciurus degus</name>
    <dbReference type="NCBI Taxonomy" id="10160"/>
    <lineage>
        <taxon>Eukaryota</taxon>
        <taxon>Metazoa</taxon>
        <taxon>Chordata</taxon>
        <taxon>Craniata</taxon>
        <taxon>Vertebrata</taxon>
        <taxon>Euteleostomi</taxon>
        <taxon>Mammalia</taxon>
        <taxon>Eutheria</taxon>
        <taxon>Euarchontoglires</taxon>
        <taxon>Glires</taxon>
        <taxon>Rodentia</taxon>
        <taxon>Hystricomorpha</taxon>
        <taxon>Octodontidae</taxon>
        <taxon>Octodon</taxon>
    </lineage>
</organism>
<gene>
    <name evidence="3" type="primary">Spata33</name>
</gene>
<protein>
    <submittedName>
        <fullName evidence="3">Spermatogenesis-associated protein 33</fullName>
    </submittedName>
</protein>
<dbReference type="AlphaFoldDB" id="A0A6P3FE88"/>
<dbReference type="Proteomes" id="UP000515203">
    <property type="component" value="Unplaced"/>
</dbReference>
<dbReference type="Pfam" id="PF15382">
    <property type="entry name" value="DUF4609"/>
    <property type="match status" value="1"/>
</dbReference>
<reference evidence="3" key="1">
    <citation type="submission" date="2025-08" db="UniProtKB">
        <authorList>
            <consortium name="RefSeq"/>
        </authorList>
    </citation>
    <scope>IDENTIFICATION</scope>
</reference>
<dbReference type="OrthoDB" id="9838277at2759"/>
<dbReference type="InParanoid" id="A0A6P3FE88"/>
<evidence type="ECO:0000313" key="2">
    <source>
        <dbReference type="Proteomes" id="UP000515203"/>
    </source>
</evidence>
<accession>A0A6P3FE88</accession>
<dbReference type="CTD" id="124045"/>
<feature type="region of interest" description="Disordered" evidence="1">
    <location>
        <begin position="1"/>
        <end position="88"/>
    </location>
</feature>
<feature type="compositionally biased region" description="Low complexity" evidence="1">
    <location>
        <begin position="102"/>
        <end position="112"/>
    </location>
</feature>
<evidence type="ECO:0000313" key="3">
    <source>
        <dbReference type="RefSeq" id="XP_004645045.2"/>
    </source>
</evidence>
<name>A0A6P3FE88_OCTDE</name>
<dbReference type="PANTHER" id="PTHR38649">
    <property type="entry name" value="SPERMATOGENESIS-ASSOCIATED PROTEIN 33"/>
    <property type="match status" value="1"/>
</dbReference>
<evidence type="ECO:0000256" key="1">
    <source>
        <dbReference type="SAM" id="MobiDB-lite"/>
    </source>
</evidence>
<dbReference type="InterPro" id="IPR027930">
    <property type="entry name" value="DUF4609"/>
</dbReference>
<dbReference type="GO" id="GO:0005737">
    <property type="term" value="C:cytoplasm"/>
    <property type="evidence" value="ECO:0007669"/>
    <property type="project" value="TreeGrafter"/>
</dbReference>
<dbReference type="GO" id="GO:0005634">
    <property type="term" value="C:nucleus"/>
    <property type="evidence" value="ECO:0007669"/>
    <property type="project" value="TreeGrafter"/>
</dbReference>
<feature type="compositionally biased region" description="Basic and acidic residues" evidence="1">
    <location>
        <begin position="11"/>
        <end position="54"/>
    </location>
</feature>
<feature type="region of interest" description="Disordered" evidence="1">
    <location>
        <begin position="102"/>
        <end position="145"/>
    </location>
</feature>
<proteinExistence type="predicted"/>
<dbReference type="RefSeq" id="XP_004645045.2">
    <property type="nucleotide sequence ID" value="XM_004644988.2"/>
</dbReference>
<keyword evidence="2" id="KW-1185">Reference proteome</keyword>
<dbReference type="FunCoup" id="A0A6P3FE88">
    <property type="interactions" value="143"/>
</dbReference>
<dbReference type="PANTHER" id="PTHR38649:SF1">
    <property type="entry name" value="SPERMATOGENESIS-ASSOCIATED PROTEIN 33"/>
    <property type="match status" value="1"/>
</dbReference>